<evidence type="ECO:0000313" key="3">
    <source>
        <dbReference type="EMBL" id="ACG79382.1"/>
    </source>
</evidence>
<dbReference type="NCBIfam" id="NF012229">
    <property type="entry name" value="bla_class_B_core"/>
    <property type="match status" value="1"/>
</dbReference>
<evidence type="ECO:0000259" key="2">
    <source>
        <dbReference type="SMART" id="SM00849"/>
    </source>
</evidence>
<organism evidence="3 4">
    <name type="scientific">Phenylobacterium zucineum (strain HLK1)</name>
    <dbReference type="NCBI Taxonomy" id="450851"/>
    <lineage>
        <taxon>Bacteria</taxon>
        <taxon>Pseudomonadati</taxon>
        <taxon>Pseudomonadota</taxon>
        <taxon>Alphaproteobacteria</taxon>
        <taxon>Caulobacterales</taxon>
        <taxon>Caulobacteraceae</taxon>
        <taxon>Phenylobacterium</taxon>
    </lineage>
</organism>
<reference evidence="3 4" key="1">
    <citation type="journal article" date="2008" name="BMC Genomics">
        <title>Complete genome of Phenylobacterium zucineum - a novel facultative intracellular bacterium isolated from human erythroleukemia cell line K562.</title>
        <authorList>
            <person name="Luo Y."/>
            <person name="Xu X."/>
            <person name="Ding Z."/>
            <person name="Liu Z."/>
            <person name="Zhang B."/>
            <person name="Yan Z."/>
            <person name="Sun J."/>
            <person name="Hu S."/>
            <person name="Hu X."/>
        </authorList>
    </citation>
    <scope>NUCLEOTIDE SEQUENCE [LARGE SCALE GENOMIC DNA]</scope>
    <source>
        <strain evidence="3 4">HLK1</strain>
    </source>
</reference>
<sequence length="291" mass="31324">MIRRTYGISGAAVLWAAAFACPAAAQGQAPEPGNAPVKPFQVADGVWWVGASDVAAYLIQSNKGLILIDGGYESTAPQILDNIRRLGFDPAGQVKIILNSHAHVDHAGGLSALKAATGAKLYASAEDGRLMARGGKGDFFLGDKYAYPPVKPDRTLRDGQKVKLGERTLTARLTPGHTRGCTTWTFPVTVAGVERQAMILCSNTVLPGYRLTGQESYPGIAADFEKSYAVWRQAPCEVFLASHAMFFRAHEKAKSGRPDAFMDPEGCRAFFEKGYAGFKAILSRQQQAADR</sequence>
<dbReference type="AlphaFoldDB" id="B4R9C2"/>
<keyword evidence="1" id="KW-0732">Signal</keyword>
<dbReference type="SMART" id="SM00849">
    <property type="entry name" value="Lactamase_B"/>
    <property type="match status" value="1"/>
</dbReference>
<evidence type="ECO:0000256" key="1">
    <source>
        <dbReference type="SAM" id="SignalP"/>
    </source>
</evidence>
<dbReference type="KEGG" id="pzu:PHZ_c2973"/>
<dbReference type="Proteomes" id="UP000001868">
    <property type="component" value="Chromosome"/>
</dbReference>
<dbReference type="STRING" id="450851.PHZ_c2973"/>
<dbReference type="InterPro" id="IPR050855">
    <property type="entry name" value="NDM-1-like"/>
</dbReference>
<dbReference type="SUPFAM" id="SSF56281">
    <property type="entry name" value="Metallo-hydrolase/oxidoreductase"/>
    <property type="match status" value="1"/>
</dbReference>
<dbReference type="NCBIfam" id="NF033105">
    <property type="entry name" value="bla_subclass_B3"/>
    <property type="match status" value="1"/>
</dbReference>
<dbReference type="EMBL" id="CP000747">
    <property type="protein sequence ID" value="ACG79382.1"/>
    <property type="molecule type" value="Genomic_DNA"/>
</dbReference>
<dbReference type="InterPro" id="IPR036866">
    <property type="entry name" value="RibonucZ/Hydroxyglut_hydro"/>
</dbReference>
<dbReference type="InterPro" id="IPR001279">
    <property type="entry name" value="Metallo-B-lactamas"/>
</dbReference>
<dbReference type="CDD" id="cd16288">
    <property type="entry name" value="BJP-1_FEZ-1-like_MBL-B3"/>
    <property type="match status" value="1"/>
</dbReference>
<dbReference type="PANTHER" id="PTHR42951:SF17">
    <property type="entry name" value="METALLO-BETA-LACTAMASE DOMAIN-CONTAINING PROTEIN"/>
    <property type="match status" value="1"/>
</dbReference>
<name>B4R9C2_PHEZH</name>
<gene>
    <name evidence="3" type="ordered locus">PHZ_c2973</name>
</gene>
<dbReference type="Gene3D" id="3.60.15.10">
    <property type="entry name" value="Ribonuclease Z/Hydroxyacylglutathione hydrolase-like"/>
    <property type="match status" value="1"/>
</dbReference>
<dbReference type="PROSITE" id="PS51257">
    <property type="entry name" value="PROKAR_LIPOPROTEIN"/>
    <property type="match status" value="1"/>
</dbReference>
<proteinExistence type="predicted"/>
<dbReference type="Pfam" id="PF00753">
    <property type="entry name" value="Lactamase_B"/>
    <property type="match status" value="1"/>
</dbReference>
<feature type="chain" id="PRO_5002821856" evidence="1">
    <location>
        <begin position="26"/>
        <end position="291"/>
    </location>
</feature>
<keyword evidence="4" id="KW-1185">Reference proteome</keyword>
<feature type="signal peptide" evidence="1">
    <location>
        <begin position="1"/>
        <end position="25"/>
    </location>
</feature>
<dbReference type="PANTHER" id="PTHR42951">
    <property type="entry name" value="METALLO-BETA-LACTAMASE DOMAIN-CONTAINING"/>
    <property type="match status" value="1"/>
</dbReference>
<dbReference type="RefSeq" id="WP_012523520.1">
    <property type="nucleotide sequence ID" value="NC_011144.1"/>
</dbReference>
<evidence type="ECO:0000313" key="4">
    <source>
        <dbReference type="Proteomes" id="UP000001868"/>
    </source>
</evidence>
<dbReference type="eggNOG" id="COG0491">
    <property type="taxonomic scope" value="Bacteria"/>
</dbReference>
<protein>
    <submittedName>
        <fullName evidence="3">Beta-lactamase-like protein</fullName>
    </submittedName>
</protein>
<dbReference type="HOGENOM" id="CLU_066441_1_0_5"/>
<feature type="domain" description="Metallo-beta-lactamase" evidence="2">
    <location>
        <begin position="53"/>
        <end position="243"/>
    </location>
</feature>
<dbReference type="OrthoDB" id="9773738at2"/>
<accession>B4R9C2</accession>